<sequence length="49" mass="5593">MRPTQHLDGYKSQPFTTKRPLRRVKGPEKQKTTCSTDKHLAQEVVAPMA</sequence>
<feature type="compositionally biased region" description="Basic and acidic residues" evidence="1">
    <location>
        <begin position="25"/>
        <end position="35"/>
    </location>
</feature>
<proteinExistence type="predicted"/>
<reference evidence="2" key="2">
    <citation type="journal article" date="2015" name="Data Brief">
        <title>Shoot transcriptome of the giant reed, Arundo donax.</title>
        <authorList>
            <person name="Barrero R.A."/>
            <person name="Guerrero F.D."/>
            <person name="Moolhuijzen P."/>
            <person name="Goolsby J.A."/>
            <person name="Tidwell J."/>
            <person name="Bellgard S.E."/>
            <person name="Bellgard M.I."/>
        </authorList>
    </citation>
    <scope>NUCLEOTIDE SEQUENCE</scope>
    <source>
        <tissue evidence="2">Shoot tissue taken approximately 20 cm above the soil surface</tissue>
    </source>
</reference>
<dbReference type="AlphaFoldDB" id="A0A0A9BTL2"/>
<name>A0A0A9BTL2_ARUDO</name>
<reference evidence="2" key="1">
    <citation type="submission" date="2014-09" db="EMBL/GenBank/DDBJ databases">
        <authorList>
            <person name="Magalhaes I.L.F."/>
            <person name="Oliveira U."/>
            <person name="Santos F.R."/>
            <person name="Vidigal T.H.D.A."/>
            <person name="Brescovit A.D."/>
            <person name="Santos A.J."/>
        </authorList>
    </citation>
    <scope>NUCLEOTIDE SEQUENCE</scope>
    <source>
        <tissue evidence="2">Shoot tissue taken approximately 20 cm above the soil surface</tissue>
    </source>
</reference>
<protein>
    <submittedName>
        <fullName evidence="2">Uncharacterized protein</fullName>
    </submittedName>
</protein>
<evidence type="ECO:0000313" key="2">
    <source>
        <dbReference type="EMBL" id="JAD67409.1"/>
    </source>
</evidence>
<accession>A0A0A9BTL2</accession>
<feature type="region of interest" description="Disordered" evidence="1">
    <location>
        <begin position="1"/>
        <end position="35"/>
    </location>
</feature>
<organism evidence="2">
    <name type="scientific">Arundo donax</name>
    <name type="common">Giant reed</name>
    <name type="synonym">Donax arundinaceus</name>
    <dbReference type="NCBI Taxonomy" id="35708"/>
    <lineage>
        <taxon>Eukaryota</taxon>
        <taxon>Viridiplantae</taxon>
        <taxon>Streptophyta</taxon>
        <taxon>Embryophyta</taxon>
        <taxon>Tracheophyta</taxon>
        <taxon>Spermatophyta</taxon>
        <taxon>Magnoliopsida</taxon>
        <taxon>Liliopsida</taxon>
        <taxon>Poales</taxon>
        <taxon>Poaceae</taxon>
        <taxon>PACMAD clade</taxon>
        <taxon>Arundinoideae</taxon>
        <taxon>Arundineae</taxon>
        <taxon>Arundo</taxon>
    </lineage>
</organism>
<dbReference type="EMBL" id="GBRH01230486">
    <property type="protein sequence ID" value="JAD67409.1"/>
    <property type="molecule type" value="Transcribed_RNA"/>
</dbReference>
<evidence type="ECO:0000256" key="1">
    <source>
        <dbReference type="SAM" id="MobiDB-lite"/>
    </source>
</evidence>